<name>A0A5N6Q200_9ASTR</name>
<accession>A0A5N6Q200</accession>
<organism evidence="1 2">
    <name type="scientific">Mikania micrantha</name>
    <name type="common">bitter vine</name>
    <dbReference type="NCBI Taxonomy" id="192012"/>
    <lineage>
        <taxon>Eukaryota</taxon>
        <taxon>Viridiplantae</taxon>
        <taxon>Streptophyta</taxon>
        <taxon>Embryophyta</taxon>
        <taxon>Tracheophyta</taxon>
        <taxon>Spermatophyta</taxon>
        <taxon>Magnoliopsida</taxon>
        <taxon>eudicotyledons</taxon>
        <taxon>Gunneridae</taxon>
        <taxon>Pentapetalae</taxon>
        <taxon>asterids</taxon>
        <taxon>campanulids</taxon>
        <taxon>Asterales</taxon>
        <taxon>Asteraceae</taxon>
        <taxon>Asteroideae</taxon>
        <taxon>Heliantheae alliance</taxon>
        <taxon>Eupatorieae</taxon>
        <taxon>Mikania</taxon>
    </lineage>
</organism>
<keyword evidence="2" id="KW-1185">Reference proteome</keyword>
<protein>
    <submittedName>
        <fullName evidence="1">Uncharacterized protein</fullName>
    </submittedName>
</protein>
<reference evidence="1 2" key="1">
    <citation type="submission" date="2019-05" db="EMBL/GenBank/DDBJ databases">
        <title>Mikania micrantha, genome provides insights into the molecular mechanism of rapid growth.</title>
        <authorList>
            <person name="Liu B."/>
        </authorList>
    </citation>
    <scope>NUCLEOTIDE SEQUENCE [LARGE SCALE GENOMIC DNA]</scope>
    <source>
        <strain evidence="1">NLD-2019</strain>
        <tissue evidence="1">Leaf</tissue>
    </source>
</reference>
<sequence>MGQSNDHSYISPALMSLRHFIKQLVGGRFEEDSNKPEWILQKVVASVHRSKRTRRLQTVISEAVVVSCERTTANVKSTLCVEGCGRNGWRQQLLWWCSQKKSTMGAPSEVTVDGGG</sequence>
<gene>
    <name evidence="1" type="ORF">E3N88_01117</name>
</gene>
<evidence type="ECO:0000313" key="1">
    <source>
        <dbReference type="EMBL" id="KAD7477981.1"/>
    </source>
</evidence>
<dbReference type="Proteomes" id="UP000326396">
    <property type="component" value="Linkage Group LG1"/>
</dbReference>
<proteinExistence type="predicted"/>
<dbReference type="EMBL" id="SZYD01000001">
    <property type="protein sequence ID" value="KAD7477981.1"/>
    <property type="molecule type" value="Genomic_DNA"/>
</dbReference>
<dbReference type="AlphaFoldDB" id="A0A5N6Q200"/>
<evidence type="ECO:0000313" key="2">
    <source>
        <dbReference type="Proteomes" id="UP000326396"/>
    </source>
</evidence>
<comment type="caution">
    <text evidence="1">The sequence shown here is derived from an EMBL/GenBank/DDBJ whole genome shotgun (WGS) entry which is preliminary data.</text>
</comment>